<feature type="region of interest" description="Disordered" evidence="1">
    <location>
        <begin position="66"/>
        <end position="86"/>
    </location>
</feature>
<accession>A0A0F9FSL4</accession>
<protein>
    <recommendedName>
        <fullName evidence="3">N4-gp56 family major capsid protein</fullName>
    </recommendedName>
</protein>
<evidence type="ECO:0000313" key="2">
    <source>
        <dbReference type="EMBL" id="KKL54097.1"/>
    </source>
</evidence>
<reference evidence="2" key="1">
    <citation type="journal article" date="2015" name="Nature">
        <title>Complex archaea that bridge the gap between prokaryotes and eukaryotes.</title>
        <authorList>
            <person name="Spang A."/>
            <person name="Saw J.H."/>
            <person name="Jorgensen S.L."/>
            <person name="Zaremba-Niedzwiedzka K."/>
            <person name="Martijn J."/>
            <person name="Lind A.E."/>
            <person name="van Eijk R."/>
            <person name="Schleper C."/>
            <person name="Guy L."/>
            <person name="Ettema T.J."/>
        </authorList>
    </citation>
    <scope>NUCLEOTIDE SEQUENCE</scope>
</reference>
<dbReference type="InterPro" id="IPR025267">
    <property type="entry name" value="ORF017-like"/>
</dbReference>
<evidence type="ECO:0000256" key="1">
    <source>
        <dbReference type="SAM" id="MobiDB-lite"/>
    </source>
</evidence>
<dbReference type="Pfam" id="PF13252">
    <property type="entry name" value="Phage_capsid_3"/>
    <property type="match status" value="1"/>
</dbReference>
<comment type="caution">
    <text evidence="2">The sequence shown here is derived from an EMBL/GenBank/DDBJ whole genome shotgun (WGS) entry which is preliminary data.</text>
</comment>
<dbReference type="EMBL" id="LAZR01031322">
    <property type="protein sequence ID" value="KKL54097.1"/>
    <property type="molecule type" value="Genomic_DNA"/>
</dbReference>
<evidence type="ECO:0008006" key="3">
    <source>
        <dbReference type="Google" id="ProtNLM"/>
    </source>
</evidence>
<sequence>MGNTGSISAMNPQLWQRVTLIDALEEIFFKQNGMMSAKPEAPAPIFLKPDFKTKKGKKVTIPLVIKPSGEGVDGDKEQEGNEEPLTTYSQDVEVNQKRNAIRLEGEMDEQINALPMRKIARKSLGGWQSEIMTKEIFRKGGGITAYTFANTPVAPNASRVIYGGNATADSDIDSADKMNLDLLFKISNTIMTMVPKLRPIRYKGKNYFLMLIHPRQRFDLMQDSSYLTLQKDAGFRGSKNILFSGADAIVDNLIIHAHNYVPTFSDWGSLSDQPGARALVMGSQAIIMALGKEGKWVEKSFDYDNKWAICTGSIWGVQKARFNGVDYGLVSIDTYATSL</sequence>
<organism evidence="2">
    <name type="scientific">marine sediment metagenome</name>
    <dbReference type="NCBI Taxonomy" id="412755"/>
    <lineage>
        <taxon>unclassified sequences</taxon>
        <taxon>metagenomes</taxon>
        <taxon>ecological metagenomes</taxon>
    </lineage>
</organism>
<name>A0A0F9FSL4_9ZZZZ</name>
<dbReference type="NCBIfam" id="TIGR04387">
    <property type="entry name" value="capsid_maj_N4"/>
    <property type="match status" value="1"/>
</dbReference>
<dbReference type="AlphaFoldDB" id="A0A0F9FSL4"/>
<proteinExistence type="predicted"/>
<gene>
    <name evidence="2" type="ORF">LCGC14_2268820</name>
</gene>